<keyword evidence="11" id="KW-1185">Reference proteome</keyword>
<dbReference type="PRINTS" id="PR01036">
    <property type="entry name" value="TCRTETB"/>
</dbReference>
<evidence type="ECO:0000313" key="10">
    <source>
        <dbReference type="EMBL" id="KAF2731535.1"/>
    </source>
</evidence>
<feature type="region of interest" description="Disordered" evidence="7">
    <location>
        <begin position="1"/>
        <end position="34"/>
    </location>
</feature>
<keyword evidence="5 8" id="KW-1133">Transmembrane helix</keyword>
<feature type="transmembrane region" description="Helical" evidence="8">
    <location>
        <begin position="535"/>
        <end position="552"/>
    </location>
</feature>
<dbReference type="AlphaFoldDB" id="A0A9P4V0S4"/>
<dbReference type="InterPro" id="IPR011701">
    <property type="entry name" value="MFS"/>
</dbReference>
<evidence type="ECO:0000259" key="9">
    <source>
        <dbReference type="PROSITE" id="PS50850"/>
    </source>
</evidence>
<dbReference type="Gene3D" id="1.20.1720.10">
    <property type="entry name" value="Multidrug resistance protein D"/>
    <property type="match status" value="1"/>
</dbReference>
<comment type="caution">
    <text evidence="10">The sequence shown here is derived from an EMBL/GenBank/DDBJ whole genome shotgun (WGS) entry which is preliminary data.</text>
</comment>
<keyword evidence="4 8" id="KW-0812">Transmembrane</keyword>
<evidence type="ECO:0000313" key="11">
    <source>
        <dbReference type="Proteomes" id="UP000799444"/>
    </source>
</evidence>
<feature type="transmembrane region" description="Helical" evidence="8">
    <location>
        <begin position="287"/>
        <end position="306"/>
    </location>
</feature>
<dbReference type="Gene3D" id="1.20.1250.20">
    <property type="entry name" value="MFS general substrate transporter like domains"/>
    <property type="match status" value="1"/>
</dbReference>
<organism evidence="10 11">
    <name type="scientific">Polyplosphaeria fusca</name>
    <dbReference type="NCBI Taxonomy" id="682080"/>
    <lineage>
        <taxon>Eukaryota</taxon>
        <taxon>Fungi</taxon>
        <taxon>Dikarya</taxon>
        <taxon>Ascomycota</taxon>
        <taxon>Pezizomycotina</taxon>
        <taxon>Dothideomycetes</taxon>
        <taxon>Pleosporomycetidae</taxon>
        <taxon>Pleosporales</taxon>
        <taxon>Tetraplosphaeriaceae</taxon>
        <taxon>Polyplosphaeria</taxon>
    </lineage>
</organism>
<reference evidence="10" key="1">
    <citation type="journal article" date="2020" name="Stud. Mycol.">
        <title>101 Dothideomycetes genomes: a test case for predicting lifestyles and emergence of pathogens.</title>
        <authorList>
            <person name="Haridas S."/>
            <person name="Albert R."/>
            <person name="Binder M."/>
            <person name="Bloem J."/>
            <person name="Labutti K."/>
            <person name="Salamov A."/>
            <person name="Andreopoulos B."/>
            <person name="Baker S."/>
            <person name="Barry K."/>
            <person name="Bills G."/>
            <person name="Bluhm B."/>
            <person name="Cannon C."/>
            <person name="Castanera R."/>
            <person name="Culley D."/>
            <person name="Daum C."/>
            <person name="Ezra D."/>
            <person name="Gonzalez J."/>
            <person name="Henrissat B."/>
            <person name="Kuo A."/>
            <person name="Liang C."/>
            <person name="Lipzen A."/>
            <person name="Lutzoni F."/>
            <person name="Magnuson J."/>
            <person name="Mondo S."/>
            <person name="Nolan M."/>
            <person name="Ohm R."/>
            <person name="Pangilinan J."/>
            <person name="Park H.-J."/>
            <person name="Ramirez L."/>
            <person name="Alfaro M."/>
            <person name="Sun H."/>
            <person name="Tritt A."/>
            <person name="Yoshinaga Y."/>
            <person name="Zwiers L.-H."/>
            <person name="Turgeon B."/>
            <person name="Goodwin S."/>
            <person name="Spatafora J."/>
            <person name="Crous P."/>
            <person name="Grigoriev I."/>
        </authorList>
    </citation>
    <scope>NUCLEOTIDE SEQUENCE</scope>
    <source>
        <strain evidence="10">CBS 125425</strain>
    </source>
</reference>
<dbReference type="PANTHER" id="PTHR23501">
    <property type="entry name" value="MAJOR FACILITATOR SUPERFAMILY"/>
    <property type="match status" value="1"/>
</dbReference>
<evidence type="ECO:0000256" key="7">
    <source>
        <dbReference type="SAM" id="MobiDB-lite"/>
    </source>
</evidence>
<feature type="transmembrane region" description="Helical" evidence="8">
    <location>
        <begin position="99"/>
        <end position="118"/>
    </location>
</feature>
<feature type="domain" description="Major facilitator superfamily (MFS) profile" evidence="9">
    <location>
        <begin position="65"/>
        <end position="557"/>
    </location>
</feature>
<comment type="subcellular location">
    <subcellularLocation>
        <location evidence="1">Cell membrane</location>
        <topology evidence="1">Multi-pass membrane protein</topology>
    </subcellularLocation>
</comment>
<dbReference type="PANTHER" id="PTHR23501:SF158">
    <property type="entry name" value="TRANSPORTER, PUTATIVE (AFU_ORTHOLOGUE AFUA_5G14490)-RELATED"/>
    <property type="match status" value="1"/>
</dbReference>
<feature type="transmembrane region" description="Helical" evidence="8">
    <location>
        <begin position="454"/>
        <end position="475"/>
    </location>
</feature>
<evidence type="ECO:0000256" key="5">
    <source>
        <dbReference type="ARBA" id="ARBA00022989"/>
    </source>
</evidence>
<feature type="transmembrane region" description="Helical" evidence="8">
    <location>
        <begin position="220"/>
        <end position="238"/>
    </location>
</feature>
<dbReference type="Pfam" id="PF07690">
    <property type="entry name" value="MFS_1"/>
    <property type="match status" value="1"/>
</dbReference>
<proteinExistence type="inferred from homology"/>
<dbReference type="CDD" id="cd17502">
    <property type="entry name" value="MFS_Azr1_MDR_like"/>
    <property type="match status" value="1"/>
</dbReference>
<evidence type="ECO:0000256" key="1">
    <source>
        <dbReference type="ARBA" id="ARBA00004651"/>
    </source>
</evidence>
<keyword evidence="6 8" id="KW-0472">Membrane</keyword>
<feature type="transmembrane region" description="Helical" evidence="8">
    <location>
        <begin position="194"/>
        <end position="214"/>
    </location>
</feature>
<name>A0A9P4V0S4_9PLEO</name>
<feature type="transmembrane region" description="Helical" evidence="8">
    <location>
        <begin position="130"/>
        <end position="151"/>
    </location>
</feature>
<dbReference type="InterPro" id="IPR036259">
    <property type="entry name" value="MFS_trans_sf"/>
</dbReference>
<dbReference type="EMBL" id="ML996194">
    <property type="protein sequence ID" value="KAF2731535.1"/>
    <property type="molecule type" value="Genomic_DNA"/>
</dbReference>
<dbReference type="FunFam" id="1.20.1720.10:FF:000014">
    <property type="entry name" value="MFS drug transporter, putative"/>
    <property type="match status" value="1"/>
</dbReference>
<dbReference type="Proteomes" id="UP000799444">
    <property type="component" value="Unassembled WGS sequence"/>
</dbReference>
<dbReference type="PROSITE" id="PS50850">
    <property type="entry name" value="MFS"/>
    <property type="match status" value="1"/>
</dbReference>
<feature type="transmembrane region" description="Helical" evidence="8">
    <location>
        <begin position="163"/>
        <end position="182"/>
    </location>
</feature>
<feature type="transmembrane region" description="Helical" evidence="8">
    <location>
        <begin position="318"/>
        <end position="341"/>
    </location>
</feature>
<evidence type="ECO:0000256" key="4">
    <source>
        <dbReference type="ARBA" id="ARBA00022692"/>
    </source>
</evidence>
<accession>A0A9P4V0S4</accession>
<evidence type="ECO:0000256" key="2">
    <source>
        <dbReference type="ARBA" id="ARBA00007520"/>
    </source>
</evidence>
<dbReference type="InterPro" id="IPR020846">
    <property type="entry name" value="MFS_dom"/>
</dbReference>
<sequence length="576" mass="62159">MNRPEEIEMAVGPIGQRTLAPQNSTSSKTDKEQALRTDIPAEIEPVIADGANDGKKRSSWRLSAIVFALFLSLFVAALDATIVATAAPTITNDLGSAAGYTWIGGAFLLANAAAGPIWAKLSDIWGRKIIVLTALALFFVSSAVCASAKVIEALIVGRAFQGAAGGGLILLVHVCISDLFSMRQRSLFMGLTEGIWALAGGIGPVLGGVFASLVSWRWCFYINLPISGAAFILVLLFLDIQHESTSFVDGVKAIDWIGIFTFLGFTLMVLLGLDFGGAIFPWNSPKVIALLVVGGFMVFAFIYSEARVARFPLIPMDLFRRTTTVAAFAVTFFHGFVFISAEYYMPLFLQSVLEASPLRSGILLLPFIVTGAVFGVLGGVFIHRTGRFREPMWLGTFMLCLGFGLFIDFDANTSIAKAVGFQLIAGMGSGLLFEPPLIAVQSQVKQKDVATATSTLSFIRNMALTISVVIGGSIFQNSMDQRQTFLRQAGLPQDLLHDLSGESAMANVMIGATVQNRAWEFAIKKSFAWAMRNMWITYTVFAALGLLAGLFVKASHLAIEHTETVTGLRKVKEDVL</sequence>
<feature type="transmembrane region" description="Helical" evidence="8">
    <location>
        <begin position="415"/>
        <end position="433"/>
    </location>
</feature>
<gene>
    <name evidence="10" type="ORF">EJ04DRAFT_545177</name>
</gene>
<dbReference type="GO" id="GO:0005886">
    <property type="term" value="C:plasma membrane"/>
    <property type="evidence" value="ECO:0007669"/>
    <property type="project" value="UniProtKB-SubCell"/>
</dbReference>
<evidence type="ECO:0000256" key="6">
    <source>
        <dbReference type="ARBA" id="ARBA00023136"/>
    </source>
</evidence>
<feature type="transmembrane region" description="Helical" evidence="8">
    <location>
        <begin position="259"/>
        <end position="281"/>
    </location>
</feature>
<keyword evidence="3" id="KW-1003">Cell membrane</keyword>
<dbReference type="SUPFAM" id="SSF103473">
    <property type="entry name" value="MFS general substrate transporter"/>
    <property type="match status" value="1"/>
</dbReference>
<dbReference type="GO" id="GO:0022857">
    <property type="term" value="F:transmembrane transporter activity"/>
    <property type="evidence" value="ECO:0007669"/>
    <property type="project" value="InterPro"/>
</dbReference>
<dbReference type="OrthoDB" id="10021397at2759"/>
<comment type="similarity">
    <text evidence="2">Belongs to the major facilitator superfamily. TCR/Tet family.</text>
</comment>
<feature type="transmembrane region" description="Helical" evidence="8">
    <location>
        <begin position="392"/>
        <end position="409"/>
    </location>
</feature>
<feature type="transmembrane region" description="Helical" evidence="8">
    <location>
        <begin position="361"/>
        <end position="380"/>
    </location>
</feature>
<evidence type="ECO:0000256" key="3">
    <source>
        <dbReference type="ARBA" id="ARBA00022475"/>
    </source>
</evidence>
<protein>
    <submittedName>
        <fullName evidence="10">MFS transporter-like protein</fullName>
    </submittedName>
</protein>
<evidence type="ECO:0000256" key="8">
    <source>
        <dbReference type="SAM" id="Phobius"/>
    </source>
</evidence>
<feature type="transmembrane region" description="Helical" evidence="8">
    <location>
        <begin position="64"/>
        <end position="87"/>
    </location>
</feature>